<accession>A0A6C0P6Q5</accession>
<organism evidence="2 3">
    <name type="scientific">Paenibacillus rhizovicinus</name>
    <dbReference type="NCBI Taxonomy" id="2704463"/>
    <lineage>
        <taxon>Bacteria</taxon>
        <taxon>Bacillati</taxon>
        <taxon>Bacillota</taxon>
        <taxon>Bacilli</taxon>
        <taxon>Bacillales</taxon>
        <taxon>Paenibacillaceae</taxon>
        <taxon>Paenibacillus</taxon>
    </lineage>
</organism>
<proteinExistence type="predicted"/>
<gene>
    <name evidence="2" type="ORF">GZH47_26685</name>
</gene>
<evidence type="ECO:0000313" key="3">
    <source>
        <dbReference type="Proteomes" id="UP000479114"/>
    </source>
</evidence>
<keyword evidence="3" id="KW-1185">Reference proteome</keyword>
<feature type="transmembrane region" description="Helical" evidence="1">
    <location>
        <begin position="6"/>
        <end position="26"/>
    </location>
</feature>
<keyword evidence="1" id="KW-0472">Membrane</keyword>
<keyword evidence="1" id="KW-1133">Transmembrane helix</keyword>
<dbReference type="Proteomes" id="UP000479114">
    <property type="component" value="Chromosome"/>
</dbReference>
<protein>
    <submittedName>
        <fullName evidence="2">Uncharacterized protein</fullName>
    </submittedName>
</protein>
<evidence type="ECO:0000256" key="1">
    <source>
        <dbReference type="SAM" id="Phobius"/>
    </source>
</evidence>
<dbReference type="KEGG" id="prz:GZH47_26685"/>
<name>A0A6C0P6Q5_9BACL</name>
<keyword evidence="1" id="KW-0812">Transmembrane</keyword>
<dbReference type="RefSeq" id="WP_162644023.1">
    <property type="nucleotide sequence ID" value="NZ_CP048286.1"/>
</dbReference>
<dbReference type="EMBL" id="CP048286">
    <property type="protein sequence ID" value="QHW34026.1"/>
    <property type="molecule type" value="Genomic_DNA"/>
</dbReference>
<reference evidence="2 3" key="1">
    <citation type="submission" date="2020-02" db="EMBL/GenBank/DDBJ databases">
        <title>Paenibacillus sp. nov., isolated from rhizosphere soil of tomato.</title>
        <authorList>
            <person name="Weon H.-Y."/>
            <person name="Lee S.A."/>
        </authorList>
    </citation>
    <scope>NUCLEOTIDE SEQUENCE [LARGE SCALE GENOMIC DNA]</scope>
    <source>
        <strain evidence="2 3">14171R-81</strain>
    </source>
</reference>
<dbReference type="AlphaFoldDB" id="A0A6C0P6Q5"/>
<evidence type="ECO:0000313" key="2">
    <source>
        <dbReference type="EMBL" id="QHW34026.1"/>
    </source>
</evidence>
<sequence length="140" mass="16018">MKRPKAYVIGIGIIVVFILIYGMTYVPRKIVTIKPGQVSRITVFDGNTGYQTEIADKEAIQHIVHNLNEITFQKGKWAFTYTGYSYKTTIYNNKGKAIKKLIINAANTVRYKGFFYRAKGQQIDYAYIKKLIETLPKQGP</sequence>